<accession>G2R285</accession>
<protein>
    <submittedName>
        <fullName evidence="2">Uncharacterized protein</fullName>
    </submittedName>
</protein>
<evidence type="ECO:0000313" key="3">
    <source>
        <dbReference type="Proteomes" id="UP000008181"/>
    </source>
</evidence>
<reference evidence="2 3" key="1">
    <citation type="journal article" date="2011" name="Nat. Biotechnol.">
        <title>Comparative genomic analysis of the thermophilic biomass-degrading fungi Myceliophthora thermophila and Thielavia terrestris.</title>
        <authorList>
            <person name="Berka R.M."/>
            <person name="Grigoriev I.V."/>
            <person name="Otillar R."/>
            <person name="Salamov A."/>
            <person name="Grimwood J."/>
            <person name="Reid I."/>
            <person name="Ishmael N."/>
            <person name="John T."/>
            <person name="Darmond C."/>
            <person name="Moisan M.-C."/>
            <person name="Henrissat B."/>
            <person name="Coutinho P.M."/>
            <person name="Lombard V."/>
            <person name="Natvig D.O."/>
            <person name="Lindquist E."/>
            <person name="Schmutz J."/>
            <person name="Lucas S."/>
            <person name="Harris P."/>
            <person name="Powlowski J."/>
            <person name="Bellemare A."/>
            <person name="Taylor D."/>
            <person name="Butler G."/>
            <person name="de Vries R.P."/>
            <person name="Allijn I.E."/>
            <person name="van den Brink J."/>
            <person name="Ushinsky S."/>
            <person name="Storms R."/>
            <person name="Powell A.J."/>
            <person name="Paulsen I.T."/>
            <person name="Elbourne L.D.H."/>
            <person name="Baker S.E."/>
            <person name="Magnuson J."/>
            <person name="LaBoissiere S."/>
            <person name="Clutterbuck A.J."/>
            <person name="Martinez D."/>
            <person name="Wogulis M."/>
            <person name="de Leon A.L."/>
            <person name="Rey M.W."/>
            <person name="Tsang A."/>
        </authorList>
    </citation>
    <scope>NUCLEOTIDE SEQUENCE [LARGE SCALE GENOMIC DNA]</scope>
    <source>
        <strain evidence="3">ATCC 38088 / NRRL 8126</strain>
    </source>
</reference>
<keyword evidence="3" id="KW-1185">Reference proteome</keyword>
<dbReference type="RefSeq" id="XP_003651289.1">
    <property type="nucleotide sequence ID" value="XM_003651241.1"/>
</dbReference>
<gene>
    <name evidence="2" type="ORF">THITE_2111352</name>
</gene>
<organism evidence="2 3">
    <name type="scientific">Thermothielavioides terrestris (strain ATCC 38088 / NRRL 8126)</name>
    <name type="common">Thielavia terrestris</name>
    <dbReference type="NCBI Taxonomy" id="578455"/>
    <lineage>
        <taxon>Eukaryota</taxon>
        <taxon>Fungi</taxon>
        <taxon>Dikarya</taxon>
        <taxon>Ascomycota</taxon>
        <taxon>Pezizomycotina</taxon>
        <taxon>Sordariomycetes</taxon>
        <taxon>Sordariomycetidae</taxon>
        <taxon>Sordariales</taxon>
        <taxon>Chaetomiaceae</taxon>
        <taxon>Thermothielavioides</taxon>
        <taxon>Thermothielavioides terrestris</taxon>
    </lineage>
</organism>
<evidence type="ECO:0000313" key="2">
    <source>
        <dbReference type="EMBL" id="AEO64953.1"/>
    </source>
</evidence>
<dbReference type="GeneID" id="11517261"/>
<feature type="region of interest" description="Disordered" evidence="1">
    <location>
        <begin position="62"/>
        <end position="81"/>
    </location>
</feature>
<dbReference type="HOGENOM" id="CLU_2575522_0_0_1"/>
<name>G2R285_THETT</name>
<proteinExistence type="predicted"/>
<dbReference type="EMBL" id="CP003010">
    <property type="protein sequence ID" value="AEO64953.1"/>
    <property type="molecule type" value="Genomic_DNA"/>
</dbReference>
<evidence type="ECO:0000256" key="1">
    <source>
        <dbReference type="SAM" id="MobiDB-lite"/>
    </source>
</evidence>
<sequence length="81" mass="9406">MRRRIRRRLWLNVPSPWHPLLLSISDLERLAPKTTVVPSEQESHGNPQTGKMAARCGISRHKSEETPQFMMPSSKKHHGLW</sequence>
<dbReference type="Proteomes" id="UP000008181">
    <property type="component" value="Chromosome 2"/>
</dbReference>
<dbReference type="KEGG" id="ttt:THITE_2111352"/>
<dbReference type="AlphaFoldDB" id="G2R285"/>